<dbReference type="GO" id="GO:0004523">
    <property type="term" value="F:RNA-DNA hybrid ribonuclease activity"/>
    <property type="evidence" value="ECO:0007669"/>
    <property type="project" value="InterPro"/>
</dbReference>
<dbReference type="InterPro" id="IPR036397">
    <property type="entry name" value="RNaseH_sf"/>
</dbReference>
<dbReference type="VEuPathDB" id="FungiDB:FUN_011524"/>
<dbReference type="SUPFAM" id="SSF53098">
    <property type="entry name" value="Ribonuclease H-like"/>
    <property type="match status" value="1"/>
</dbReference>
<dbReference type="Pfam" id="PF00075">
    <property type="entry name" value="RNase_H"/>
    <property type="match status" value="1"/>
</dbReference>
<dbReference type="VEuPathDB" id="FungiDB:RhiirA1_461361"/>
<dbReference type="Gene3D" id="3.30.420.10">
    <property type="entry name" value="Ribonuclease H-like superfamily/Ribonuclease H"/>
    <property type="match status" value="1"/>
</dbReference>
<organism evidence="2 3">
    <name type="scientific">Rhizophagus irregularis</name>
    <dbReference type="NCBI Taxonomy" id="588596"/>
    <lineage>
        <taxon>Eukaryota</taxon>
        <taxon>Fungi</taxon>
        <taxon>Fungi incertae sedis</taxon>
        <taxon>Mucoromycota</taxon>
        <taxon>Glomeromycotina</taxon>
        <taxon>Glomeromycetes</taxon>
        <taxon>Glomerales</taxon>
        <taxon>Glomeraceae</taxon>
        <taxon>Rhizophagus</taxon>
    </lineage>
</organism>
<evidence type="ECO:0000313" key="3">
    <source>
        <dbReference type="Proteomes" id="UP000232722"/>
    </source>
</evidence>
<accession>A0A2N0P7R6</accession>
<dbReference type="VEuPathDB" id="FungiDB:RhiirFUN_014623"/>
<dbReference type="InterPro" id="IPR012337">
    <property type="entry name" value="RNaseH-like_sf"/>
</dbReference>
<dbReference type="InterPro" id="IPR002156">
    <property type="entry name" value="RNaseH_domain"/>
</dbReference>
<feature type="domain" description="RNase H type-1" evidence="1">
    <location>
        <begin position="714"/>
        <end position="847"/>
    </location>
</feature>
<dbReference type="Proteomes" id="UP000232722">
    <property type="component" value="Unassembled WGS sequence"/>
</dbReference>
<gene>
    <name evidence="2" type="ORF">RhiirA5_452897</name>
</gene>
<name>A0A2N0P7R6_9GLOM</name>
<reference evidence="2 3" key="2">
    <citation type="submission" date="2017-09" db="EMBL/GenBank/DDBJ databases">
        <title>Extensive intraspecific genome diversity in a model arbuscular mycorrhizal fungus.</title>
        <authorList>
            <person name="Chen E.C."/>
            <person name="Morin E."/>
            <person name="Beaudet D."/>
            <person name="Noel J."/>
            <person name="Ndikumana S."/>
            <person name="Charron P."/>
            <person name="St-Onge C."/>
            <person name="Giorgi J."/>
            <person name="Grigoriev I.V."/>
            <person name="Roux C."/>
            <person name="Martin F.M."/>
            <person name="Corradi N."/>
        </authorList>
    </citation>
    <scope>NUCLEOTIDE SEQUENCE [LARGE SCALE GENOMIC DNA]</scope>
    <source>
        <strain evidence="2 3">A5</strain>
    </source>
</reference>
<sequence length="1169" mass="136457">MKEDKIKRAIEQRQKDLEDNQKRMIDNVMDREFRKINIDRVLSTNSKGEDILIVDEDKIKEKVADHFQNCAGTISIDKELPEDWKKEYNSGTHTHIPSFAYDKVLEKISIEEILEAAKELPQGKASLTRDKQLRFPACGYMDDTSFLTNNKLDMERILKIADSFYTLNDIKINKKKSALLIRFKEKKKLKNEINLQFGNEEIGIQPIQHNGSERFLGVWINMYNKSQHIQQQVKNEVMSINKAFTTKKGLTDKMMIYLFNYLIIPIVEYRTQLTVMDGKVLERLMSPFRKILKNKLKMACTAPNAILETNYIYNLNSFTNNQLQAKITNFILQINDKGILGNIMDIRLTSTQNLLLLENNPLYSIDNTTSHVIKKFYKESFTMRNILLMKENNFDLETDNTIIERFKVEGGPTTVRSIISKDTYVNNFKFLQNNNIRYIDQIISLSKRYLLTIKELEDRKYIRLNLKGKLSANINNYEQIREELTISPHTYKLKEYIVKQIDGVDKVENLRGVEIIPVIANTRKDVPIVIELNTGGSLQAVFGRTRKVLPGGLLIAMHMIPITTIEDKDLILEKCQGCNITTWLDVPEAMFSNQERSRIPCIIMTDAKNASTFSRNKWQNGINHYNILGNEKIIFPGISGQIIQENFIYDRILKQQPYLYKSTYSKIHEMIPKDEISVLNNILSQFLKTGNYQPMTNRMQLCKNRLTTTRGRTLKIYIDGSVKFNKTENIEAIFGLMIYDEDNKLLDTIMSTVEDWITVNKTEALAFLAALLIIPENKEVTIYTDSQTNYDNFMAIKQQPHRNNLRDILKFGTSNHIWAIIKNIISHQNLDVKVVKIKAHAEDALHNILDKEIKERYADIQGVNKLEVIPTCAEYRYVLRWNGTIVETNIRRFIRLVTRTKGLEKFLNLNRNDKYRMLEIDWHVTFDYLNVNEEFETYFKTNAHSSKQKRMKVQRLIEEMPTIEQMKKSSYDLYYDLLCQCCNKKEETFDHVWTCRSNRKYMKNLITETIDKLIDLLIQNGVDAKKIIKEDLIDLPMFQRAKDTNEFCFIDMIKGIFPLSLSRIILFFIGVSKEKLARMIGIEILNFIFTKVNSSVWKRRCEAMKQTEKSLGISKMDKKKTDSIFTKEKEKELQSKRYLGNYPLFEGLISVKEHILFGKEILGFMGCGV</sequence>
<dbReference type="VEuPathDB" id="FungiDB:RhiirA1_522360"/>
<dbReference type="GO" id="GO:0003676">
    <property type="term" value="F:nucleic acid binding"/>
    <property type="evidence" value="ECO:0007669"/>
    <property type="project" value="InterPro"/>
</dbReference>
<dbReference type="VEuPathDB" id="FungiDB:RhiirFUN_014843"/>
<evidence type="ECO:0000313" key="2">
    <source>
        <dbReference type="EMBL" id="PKC02882.1"/>
    </source>
</evidence>
<proteinExistence type="predicted"/>
<comment type="caution">
    <text evidence="2">The sequence shown here is derived from an EMBL/GenBank/DDBJ whole genome shotgun (WGS) entry which is preliminary data.</text>
</comment>
<reference evidence="2 3" key="1">
    <citation type="submission" date="2016-04" db="EMBL/GenBank/DDBJ databases">
        <title>Genome analyses suggest a sexual origin of heterokaryosis in a supposedly ancient asexual fungus.</title>
        <authorList>
            <person name="Ropars J."/>
            <person name="Sedzielewska K."/>
            <person name="Noel J."/>
            <person name="Charron P."/>
            <person name="Farinelli L."/>
            <person name="Marton T."/>
            <person name="Kruger M."/>
            <person name="Pelin A."/>
            <person name="Brachmann A."/>
            <person name="Corradi N."/>
        </authorList>
    </citation>
    <scope>NUCLEOTIDE SEQUENCE [LARGE SCALE GENOMIC DNA]</scope>
    <source>
        <strain evidence="2 3">A5</strain>
    </source>
</reference>
<dbReference type="VEuPathDB" id="FungiDB:FUN_006680"/>
<dbReference type="VEuPathDB" id="FungiDB:FUN_015557"/>
<dbReference type="AlphaFoldDB" id="A0A2N0P7R6"/>
<evidence type="ECO:0000259" key="1">
    <source>
        <dbReference type="Pfam" id="PF00075"/>
    </source>
</evidence>
<dbReference type="EMBL" id="LLXJ01001295">
    <property type="protein sequence ID" value="PKC02882.1"/>
    <property type="molecule type" value="Genomic_DNA"/>
</dbReference>
<protein>
    <recommendedName>
        <fullName evidence="1">RNase H type-1 domain-containing protein</fullName>
    </recommendedName>
</protein>